<dbReference type="GO" id="GO:0007283">
    <property type="term" value="P:spermatogenesis"/>
    <property type="evidence" value="ECO:0007669"/>
    <property type="project" value="UniProtKB-KW"/>
</dbReference>
<comment type="caution">
    <text evidence="11">The sequence shown here is derived from an EMBL/GenBank/DDBJ whole genome shotgun (WGS) entry which is preliminary data.</text>
</comment>
<keyword evidence="6" id="KW-0472">Membrane</keyword>
<evidence type="ECO:0000256" key="5">
    <source>
        <dbReference type="ARBA" id="ARBA00022989"/>
    </source>
</evidence>
<feature type="compositionally biased region" description="Polar residues" evidence="9">
    <location>
        <begin position="1"/>
        <end position="11"/>
    </location>
</feature>
<dbReference type="GO" id="GO:0016020">
    <property type="term" value="C:membrane"/>
    <property type="evidence" value="ECO:0007669"/>
    <property type="project" value="UniProtKB-SubCell"/>
</dbReference>
<comment type="function">
    <text evidence="8">May play a role in spermatogenesis.</text>
</comment>
<evidence type="ECO:0000256" key="6">
    <source>
        <dbReference type="ARBA" id="ARBA00023136"/>
    </source>
</evidence>
<dbReference type="GO" id="GO:0030154">
    <property type="term" value="P:cell differentiation"/>
    <property type="evidence" value="ECO:0007669"/>
    <property type="project" value="UniProtKB-KW"/>
</dbReference>
<feature type="region of interest" description="Disordered" evidence="9">
    <location>
        <begin position="1"/>
        <end position="40"/>
    </location>
</feature>
<evidence type="ECO:0000256" key="9">
    <source>
        <dbReference type="SAM" id="MobiDB-lite"/>
    </source>
</evidence>
<dbReference type="Pfam" id="PF14650">
    <property type="entry name" value="FAM75"/>
    <property type="match status" value="1"/>
</dbReference>
<dbReference type="PANTHER" id="PTHR21859">
    <property type="entry name" value="ACROSOME-SPECIFIC PROTEIN"/>
    <property type="match status" value="1"/>
</dbReference>
<keyword evidence="12" id="KW-1185">Reference proteome</keyword>
<evidence type="ECO:0000256" key="1">
    <source>
        <dbReference type="ARBA" id="ARBA00004167"/>
    </source>
</evidence>
<evidence type="ECO:0000313" key="11">
    <source>
        <dbReference type="EMBL" id="VTJ84879.1"/>
    </source>
</evidence>
<name>A0A5E4CUN4_MARMO</name>
<keyword evidence="3" id="KW-0221">Differentiation</keyword>
<keyword evidence="5" id="KW-1133">Transmembrane helix</keyword>
<keyword evidence="4" id="KW-0744">Spermatogenesis</keyword>
<dbReference type="PANTHER" id="PTHR21859:SF55">
    <property type="entry name" value="SPERMATOGENESIS-ASSOCIATED PROTEIN 31A1-RELATED"/>
    <property type="match status" value="1"/>
</dbReference>
<feature type="region of interest" description="Disordered" evidence="9">
    <location>
        <begin position="219"/>
        <end position="265"/>
    </location>
</feature>
<gene>
    <name evidence="11" type="ORF">MONAX_5E000704</name>
</gene>
<evidence type="ECO:0000256" key="8">
    <source>
        <dbReference type="ARBA" id="ARBA00037695"/>
    </source>
</evidence>
<sequence>MQLQEELSGTGTCRAKDKPCPPPQASLSTGDSSRDTQKVRFQLEKDTGKHLGHILGKVPKDLSKDLEVLPGKVQQAHSLDSVSNLTKLLKRRSENDFSRPVDQNQLGSTLKGHLCLKSGQIQEGLVPWNVYQSWLSIKSTSSTSAAHLESGSLALSESWDTCTSTCEKLPFLDATTQQILEDHIIKLWVKHRWGLPLKVLKPLNLLKMTSAPPCMTLPEFDGTSSSSQVSGASSKPEVAKILGKPPQACPRGQVLTDESVPTLGQ</sequence>
<comment type="similarity">
    <text evidence="7">Belongs to the SPATA31 family.</text>
</comment>
<feature type="domain" description="SPATA31" evidence="10">
    <location>
        <begin position="1"/>
        <end position="134"/>
    </location>
</feature>
<evidence type="ECO:0000256" key="4">
    <source>
        <dbReference type="ARBA" id="ARBA00022871"/>
    </source>
</evidence>
<keyword evidence="2" id="KW-0812">Transmembrane</keyword>
<dbReference type="EMBL" id="CABDUW010001975">
    <property type="protein sequence ID" value="VTJ84879.1"/>
    <property type="molecule type" value="Genomic_DNA"/>
</dbReference>
<dbReference type="Proteomes" id="UP000335636">
    <property type="component" value="Unassembled WGS sequence"/>
</dbReference>
<evidence type="ECO:0000256" key="3">
    <source>
        <dbReference type="ARBA" id="ARBA00022782"/>
    </source>
</evidence>
<evidence type="ECO:0000313" key="12">
    <source>
        <dbReference type="Proteomes" id="UP000335636"/>
    </source>
</evidence>
<evidence type="ECO:0000259" key="10">
    <source>
        <dbReference type="Pfam" id="PF14650"/>
    </source>
</evidence>
<proteinExistence type="inferred from homology"/>
<evidence type="ECO:0000256" key="7">
    <source>
        <dbReference type="ARBA" id="ARBA00035009"/>
    </source>
</evidence>
<reference evidence="11" key="1">
    <citation type="submission" date="2019-04" db="EMBL/GenBank/DDBJ databases">
        <authorList>
            <person name="Alioto T."/>
            <person name="Alioto T."/>
        </authorList>
    </citation>
    <scope>NUCLEOTIDE SEQUENCE [LARGE SCALE GENOMIC DNA]</scope>
</reference>
<accession>A0A5E4CUN4</accession>
<dbReference type="InterPro" id="IPR039509">
    <property type="entry name" value="SPATA31"/>
</dbReference>
<organism evidence="11 12">
    <name type="scientific">Marmota monax</name>
    <name type="common">Woodchuck</name>
    <dbReference type="NCBI Taxonomy" id="9995"/>
    <lineage>
        <taxon>Eukaryota</taxon>
        <taxon>Metazoa</taxon>
        <taxon>Chordata</taxon>
        <taxon>Craniata</taxon>
        <taxon>Vertebrata</taxon>
        <taxon>Euteleostomi</taxon>
        <taxon>Mammalia</taxon>
        <taxon>Eutheria</taxon>
        <taxon>Euarchontoglires</taxon>
        <taxon>Glires</taxon>
        <taxon>Rodentia</taxon>
        <taxon>Sciuromorpha</taxon>
        <taxon>Sciuridae</taxon>
        <taxon>Xerinae</taxon>
        <taxon>Marmotini</taxon>
        <taxon>Marmota</taxon>
    </lineage>
</organism>
<evidence type="ECO:0000256" key="2">
    <source>
        <dbReference type="ARBA" id="ARBA00022692"/>
    </source>
</evidence>
<dbReference type="AlphaFoldDB" id="A0A5E4CUN4"/>
<protein>
    <recommendedName>
        <fullName evidence="10">SPATA31 domain-containing protein</fullName>
    </recommendedName>
</protein>
<feature type="compositionally biased region" description="Low complexity" evidence="9">
    <location>
        <begin position="224"/>
        <end position="234"/>
    </location>
</feature>
<comment type="subcellular location">
    <subcellularLocation>
        <location evidence="1">Membrane</location>
        <topology evidence="1">Single-pass membrane protein</topology>
    </subcellularLocation>
</comment>